<name>A0ABQ1EG53_9CLOT</name>
<evidence type="ECO:0000256" key="2">
    <source>
        <dbReference type="ARBA" id="ARBA00022723"/>
    </source>
</evidence>
<keyword evidence="4" id="KW-0378">Hydrolase</keyword>
<reference evidence="8 9" key="1">
    <citation type="journal article" date="2021" name="Int. J. Syst. Evol. Microbiol.">
        <title>Clostridium zeae sp. nov., isolated from corn silage.</title>
        <authorList>
            <person name="Kobayashi H."/>
            <person name="Tanizawa Y."/>
            <person name="Yagura M."/>
            <person name="Sakamoto M."/>
            <person name="Ohkuma M."/>
            <person name="Tohno M."/>
        </authorList>
    </citation>
    <scope>NUCLEOTIDE SEQUENCE [LARGE SCALE GENOMIC DNA]</scope>
    <source>
        <strain evidence="8 9">CSC2</strain>
    </source>
</reference>
<dbReference type="PANTHER" id="PTHR35795:SF1">
    <property type="entry name" value="BIS(5'-NUCLEOSYL)-TETRAPHOSPHATASE, SYMMETRICAL"/>
    <property type="match status" value="1"/>
</dbReference>
<comment type="caution">
    <text evidence="8">The sequence shown here is derived from an EMBL/GenBank/DDBJ whole genome shotgun (WGS) entry which is preliminary data.</text>
</comment>
<dbReference type="PANTHER" id="PTHR35795">
    <property type="entry name" value="SLR1885 PROTEIN"/>
    <property type="match status" value="1"/>
</dbReference>
<evidence type="ECO:0000256" key="6">
    <source>
        <dbReference type="ARBA" id="ARBA00049417"/>
    </source>
</evidence>
<dbReference type="InterPro" id="IPR003607">
    <property type="entry name" value="HD/PDEase_dom"/>
</dbReference>
<evidence type="ECO:0000256" key="5">
    <source>
        <dbReference type="ARBA" id="ARBA00023004"/>
    </source>
</evidence>
<dbReference type="PROSITE" id="PS51831">
    <property type="entry name" value="HD"/>
    <property type="match status" value="1"/>
</dbReference>
<keyword evidence="5" id="KW-0408">Iron</keyword>
<dbReference type="SUPFAM" id="SSF109604">
    <property type="entry name" value="HD-domain/PDEase-like"/>
    <property type="match status" value="1"/>
</dbReference>
<evidence type="ECO:0000313" key="9">
    <source>
        <dbReference type="Proteomes" id="UP000663802"/>
    </source>
</evidence>
<proteinExistence type="predicted"/>
<dbReference type="NCBIfam" id="TIGR00488">
    <property type="entry name" value="bis(5'-nucleosyl)-tetraphosphatase (symmetrical) YqeK"/>
    <property type="match status" value="1"/>
</dbReference>
<comment type="catalytic activity">
    <reaction evidence="6">
        <text>P(1),P(4)-bis(5'-adenosyl) tetraphosphate + H2O = 2 ADP + 2 H(+)</text>
        <dbReference type="Rhea" id="RHEA:24252"/>
        <dbReference type="ChEBI" id="CHEBI:15377"/>
        <dbReference type="ChEBI" id="CHEBI:15378"/>
        <dbReference type="ChEBI" id="CHEBI:58141"/>
        <dbReference type="ChEBI" id="CHEBI:456216"/>
        <dbReference type="EC" id="3.6.1.41"/>
    </reaction>
</comment>
<keyword evidence="3" id="KW-0547">Nucleotide-binding</keyword>
<dbReference type="InterPro" id="IPR051094">
    <property type="entry name" value="Diverse_Catalytic_Enzymes"/>
</dbReference>
<sequence length="205" mass="23254">MKEIFGYLIKDLTFTSDLAENSNRLLIKYNRARIAEHSQRVAKKAKILARQYGIDESLAETAGLLHDIGGVYPNDKRIEISKILKINILAEEKELPLILHQKISVIMAQQIFDIQSPDILSAIGCHTTLKAGASILDKVLFVADKIEWDQDGLPPYLNEIEKAVDISLELAALTYFKYLWNDSSKLKVIHPWLADAYSELNKKVY</sequence>
<dbReference type="InterPro" id="IPR006675">
    <property type="entry name" value="HDIG_dom"/>
</dbReference>
<evidence type="ECO:0000256" key="3">
    <source>
        <dbReference type="ARBA" id="ARBA00022741"/>
    </source>
</evidence>
<feature type="domain" description="HD" evidence="7">
    <location>
        <begin position="34"/>
        <end position="149"/>
    </location>
</feature>
<dbReference type="EMBL" id="BMBA01000007">
    <property type="protein sequence ID" value="GFZ33818.1"/>
    <property type="molecule type" value="Genomic_DNA"/>
</dbReference>
<dbReference type="NCBIfam" id="TIGR00277">
    <property type="entry name" value="HDIG"/>
    <property type="match status" value="1"/>
</dbReference>
<organism evidence="8 9">
    <name type="scientific">Clostridium zeae</name>
    <dbReference type="NCBI Taxonomy" id="2759022"/>
    <lineage>
        <taxon>Bacteria</taxon>
        <taxon>Bacillati</taxon>
        <taxon>Bacillota</taxon>
        <taxon>Clostridia</taxon>
        <taxon>Eubacteriales</taxon>
        <taxon>Clostridiaceae</taxon>
        <taxon>Clostridium</taxon>
    </lineage>
</organism>
<dbReference type="InterPro" id="IPR005249">
    <property type="entry name" value="YqeK"/>
</dbReference>
<dbReference type="Proteomes" id="UP000663802">
    <property type="component" value="Unassembled WGS sequence"/>
</dbReference>
<dbReference type="Gene3D" id="1.10.3210.10">
    <property type="entry name" value="Hypothetical protein af1432"/>
    <property type="match status" value="1"/>
</dbReference>
<evidence type="ECO:0000256" key="4">
    <source>
        <dbReference type="ARBA" id="ARBA00022801"/>
    </source>
</evidence>
<keyword evidence="9" id="KW-1185">Reference proteome</keyword>
<accession>A0ABQ1EG53</accession>
<dbReference type="EC" id="3.6.1.41" evidence="1"/>
<evidence type="ECO:0000313" key="8">
    <source>
        <dbReference type="EMBL" id="GFZ33818.1"/>
    </source>
</evidence>
<keyword evidence="2" id="KW-0479">Metal-binding</keyword>
<protein>
    <recommendedName>
        <fullName evidence="1">bis(5'-nucleosyl)-tetraphosphatase (symmetrical)</fullName>
        <ecNumber evidence="1">3.6.1.41</ecNumber>
    </recommendedName>
</protein>
<evidence type="ECO:0000256" key="1">
    <source>
        <dbReference type="ARBA" id="ARBA00012506"/>
    </source>
</evidence>
<dbReference type="CDD" id="cd00077">
    <property type="entry name" value="HDc"/>
    <property type="match status" value="1"/>
</dbReference>
<dbReference type="RefSeq" id="WP_206872305.1">
    <property type="nucleotide sequence ID" value="NZ_BMBA01000007.1"/>
</dbReference>
<dbReference type="InterPro" id="IPR006674">
    <property type="entry name" value="HD_domain"/>
</dbReference>
<evidence type="ECO:0000259" key="7">
    <source>
        <dbReference type="PROSITE" id="PS51831"/>
    </source>
</evidence>
<gene>
    <name evidence="8" type="ORF">CSC2_43440</name>
</gene>
<dbReference type="Pfam" id="PF01966">
    <property type="entry name" value="HD"/>
    <property type="match status" value="1"/>
</dbReference>